<sequence>MYNEKAYPTPRDIIAFTQTFAPLETAMDFDNSGFLAGDIDGEIKTAILALDITKDVVEEAKEKGAQLIISHHPIIFNPVKNVMADTALYSLIRNGLSALCLHTNLDLAADGGVNMCLAKAANVQNPHFVEGECLVIGELSEPVTAERFAYGLKDALNCQGLRVVNKEKTVQKIAMCSGAGGDCVFLAKKLGADLLLTGEIKHHEILFAAENDMSVVDAGHYKTEDIVIAPLAKRLSNQFPTVNFLISERYTDGVSYI</sequence>
<evidence type="ECO:0000256" key="4">
    <source>
        <dbReference type="PIRSR" id="PIRSR602678-1"/>
    </source>
</evidence>
<feature type="binding site" evidence="4">
    <location>
        <position position="72"/>
    </location>
    <ligand>
        <name>a divalent metal cation</name>
        <dbReference type="ChEBI" id="CHEBI:60240"/>
        <label>1</label>
    </ligand>
</feature>
<dbReference type="PANTHER" id="PTHR13799:SF14">
    <property type="entry name" value="GTP CYCLOHYDROLASE 1 TYPE 2 HOMOLOG"/>
    <property type="match status" value="1"/>
</dbReference>
<dbReference type="SUPFAM" id="SSF102705">
    <property type="entry name" value="NIF3 (NGG1p interacting factor 3)-like"/>
    <property type="match status" value="1"/>
</dbReference>
<accession>A0A9D1LWS3</accession>
<feature type="binding site" evidence="4">
    <location>
        <position position="71"/>
    </location>
    <ligand>
        <name>a divalent metal cation</name>
        <dbReference type="ChEBI" id="CHEBI:60240"/>
        <label>1</label>
    </ligand>
</feature>
<dbReference type="GO" id="GO:0046872">
    <property type="term" value="F:metal ion binding"/>
    <property type="evidence" value="ECO:0007669"/>
    <property type="project" value="UniProtKB-KW"/>
</dbReference>
<proteinExistence type="inferred from homology"/>
<evidence type="ECO:0000313" key="5">
    <source>
        <dbReference type="EMBL" id="HIU49464.1"/>
    </source>
</evidence>
<evidence type="ECO:0000256" key="1">
    <source>
        <dbReference type="ARBA" id="ARBA00006964"/>
    </source>
</evidence>
<feature type="binding site" evidence="4">
    <location>
        <position position="106"/>
    </location>
    <ligand>
        <name>a divalent metal cation</name>
        <dbReference type="ChEBI" id="CHEBI:60240"/>
        <label>1</label>
    </ligand>
</feature>
<name>A0A9D1LWS3_9FIRM</name>
<dbReference type="EMBL" id="DVNG01000005">
    <property type="protein sequence ID" value="HIU49464.1"/>
    <property type="molecule type" value="Genomic_DNA"/>
</dbReference>
<evidence type="ECO:0000256" key="3">
    <source>
        <dbReference type="ARBA" id="ARBA00022723"/>
    </source>
</evidence>
<dbReference type="PANTHER" id="PTHR13799">
    <property type="entry name" value="NGG1 INTERACTING FACTOR 3"/>
    <property type="match status" value="1"/>
</dbReference>
<organism evidence="5 6">
    <name type="scientific">Candidatus Limousia pullorum</name>
    <dbReference type="NCBI Taxonomy" id="2840860"/>
    <lineage>
        <taxon>Bacteria</taxon>
        <taxon>Bacillati</taxon>
        <taxon>Bacillota</taxon>
        <taxon>Clostridia</taxon>
        <taxon>Eubacteriales</taxon>
        <taxon>Oscillospiraceae</taxon>
        <taxon>Oscillospiraceae incertae sedis</taxon>
        <taxon>Candidatus Limousia</taxon>
    </lineage>
</organism>
<feature type="binding site" evidence="4">
    <location>
        <position position="224"/>
    </location>
    <ligand>
        <name>a divalent metal cation</name>
        <dbReference type="ChEBI" id="CHEBI:60240"/>
        <label>1</label>
    </ligand>
</feature>
<comment type="similarity">
    <text evidence="1">Belongs to the GTP cyclohydrolase I type 2/NIF3 family.</text>
</comment>
<evidence type="ECO:0000313" key="6">
    <source>
        <dbReference type="Proteomes" id="UP000824118"/>
    </source>
</evidence>
<comment type="caution">
    <text evidence="5">The sequence shown here is derived from an EMBL/GenBank/DDBJ whole genome shotgun (WGS) entry which is preliminary data.</text>
</comment>
<dbReference type="Pfam" id="PF01784">
    <property type="entry name" value="DUF34_NIF3"/>
    <property type="match status" value="1"/>
</dbReference>
<reference evidence="5" key="2">
    <citation type="journal article" date="2021" name="PeerJ">
        <title>Extensive microbial diversity within the chicken gut microbiome revealed by metagenomics and culture.</title>
        <authorList>
            <person name="Gilroy R."/>
            <person name="Ravi A."/>
            <person name="Getino M."/>
            <person name="Pursley I."/>
            <person name="Horton D.L."/>
            <person name="Alikhan N.F."/>
            <person name="Baker D."/>
            <person name="Gharbi K."/>
            <person name="Hall N."/>
            <person name="Watson M."/>
            <person name="Adriaenssens E.M."/>
            <person name="Foster-Nyarko E."/>
            <person name="Jarju S."/>
            <person name="Secka A."/>
            <person name="Antonio M."/>
            <person name="Oren A."/>
            <person name="Chaudhuri R.R."/>
            <person name="La Ragione R."/>
            <person name="Hildebrand F."/>
            <person name="Pallen M.J."/>
        </authorList>
    </citation>
    <scope>NUCLEOTIDE SEQUENCE</scope>
    <source>
        <strain evidence="5">ChiGjej1B1-1684</strain>
    </source>
</reference>
<protein>
    <recommendedName>
        <fullName evidence="2">GTP cyclohydrolase 1 type 2 homolog</fullName>
    </recommendedName>
</protein>
<dbReference type="GO" id="GO:0005737">
    <property type="term" value="C:cytoplasm"/>
    <property type="evidence" value="ECO:0007669"/>
    <property type="project" value="TreeGrafter"/>
</dbReference>
<dbReference type="InterPro" id="IPR036069">
    <property type="entry name" value="DUF34/NIF3_sf"/>
</dbReference>
<keyword evidence="3 4" id="KW-0479">Metal-binding</keyword>
<dbReference type="Proteomes" id="UP000824118">
    <property type="component" value="Unassembled WGS sequence"/>
</dbReference>
<reference evidence="5" key="1">
    <citation type="submission" date="2020-10" db="EMBL/GenBank/DDBJ databases">
        <authorList>
            <person name="Gilroy R."/>
        </authorList>
    </citation>
    <scope>NUCLEOTIDE SEQUENCE</scope>
    <source>
        <strain evidence="5">ChiGjej1B1-1684</strain>
    </source>
</reference>
<dbReference type="InterPro" id="IPR002678">
    <property type="entry name" value="DUF34/NIF3"/>
</dbReference>
<feature type="binding site" evidence="4">
    <location>
        <position position="220"/>
    </location>
    <ligand>
        <name>a divalent metal cation</name>
        <dbReference type="ChEBI" id="CHEBI:60240"/>
        <label>1</label>
    </ligand>
</feature>
<gene>
    <name evidence="5" type="ORF">IAD22_00405</name>
</gene>
<dbReference type="Gene3D" id="3.40.1390.30">
    <property type="entry name" value="NIF3 (NGG1p interacting factor 3)-like"/>
    <property type="match status" value="2"/>
</dbReference>
<dbReference type="NCBIfam" id="TIGR00486">
    <property type="entry name" value="YbgI_SA1388"/>
    <property type="match status" value="1"/>
</dbReference>
<dbReference type="FunFam" id="3.40.1390.30:FF:000001">
    <property type="entry name" value="GTP cyclohydrolase 1 type 2"/>
    <property type="match status" value="1"/>
</dbReference>
<evidence type="ECO:0000256" key="2">
    <source>
        <dbReference type="ARBA" id="ARBA00022112"/>
    </source>
</evidence>
<dbReference type="AlphaFoldDB" id="A0A9D1LWS3"/>